<dbReference type="PATRIC" id="fig|1217695.3.peg.2854"/>
<keyword evidence="1" id="KW-1133">Transmembrane helix</keyword>
<feature type="transmembrane region" description="Helical" evidence="1">
    <location>
        <begin position="405"/>
        <end position="422"/>
    </location>
</feature>
<evidence type="ECO:0000313" key="2">
    <source>
        <dbReference type="EMBL" id="ENX34256.1"/>
    </source>
</evidence>
<evidence type="ECO:0000256" key="1">
    <source>
        <dbReference type="SAM" id="Phobius"/>
    </source>
</evidence>
<dbReference type="AlphaFoldDB" id="N9QW08"/>
<gene>
    <name evidence="2" type="ORF">F889_02920</name>
</gene>
<protein>
    <submittedName>
        <fullName evidence="2">Uncharacterized protein</fullName>
    </submittedName>
</protein>
<proteinExistence type="predicted"/>
<organism evidence="2 3">
    <name type="scientific">Acinetobacter colistiniresistens</name>
    <dbReference type="NCBI Taxonomy" id="280145"/>
    <lineage>
        <taxon>Bacteria</taxon>
        <taxon>Pseudomonadati</taxon>
        <taxon>Pseudomonadota</taxon>
        <taxon>Gammaproteobacteria</taxon>
        <taxon>Moraxellales</taxon>
        <taxon>Moraxellaceae</taxon>
        <taxon>Acinetobacter</taxon>
    </lineage>
</organism>
<dbReference type="Proteomes" id="UP000013009">
    <property type="component" value="Unassembled WGS sequence"/>
</dbReference>
<dbReference type="RefSeq" id="WP_005275510.1">
    <property type="nucleotide sequence ID" value="NZ_KB850195.1"/>
</dbReference>
<reference evidence="2 3" key="1">
    <citation type="submission" date="2013-02" db="EMBL/GenBank/DDBJ databases">
        <title>The Genome Sequence of Acinetobacter sp. NIPH 1859.</title>
        <authorList>
            <consortium name="The Broad Institute Genome Sequencing Platform"/>
            <consortium name="The Broad Institute Genome Sequencing Center for Infectious Disease"/>
            <person name="Cerqueira G."/>
            <person name="Feldgarden M."/>
            <person name="Courvalin P."/>
            <person name="Perichon B."/>
            <person name="Grillot-Courvalin C."/>
            <person name="Clermont D."/>
            <person name="Rocha E."/>
            <person name="Yoon E.-J."/>
            <person name="Nemec A."/>
            <person name="Walker B."/>
            <person name="Young S.K."/>
            <person name="Zeng Q."/>
            <person name="Gargeya S."/>
            <person name="Fitzgerald M."/>
            <person name="Haas B."/>
            <person name="Abouelleil A."/>
            <person name="Alvarado L."/>
            <person name="Arachchi H.M."/>
            <person name="Berlin A.M."/>
            <person name="Chapman S.B."/>
            <person name="Dewar J."/>
            <person name="Goldberg J."/>
            <person name="Griggs A."/>
            <person name="Gujja S."/>
            <person name="Hansen M."/>
            <person name="Howarth C."/>
            <person name="Imamovic A."/>
            <person name="Larimer J."/>
            <person name="McCowan C."/>
            <person name="Murphy C."/>
            <person name="Neiman D."/>
            <person name="Pearson M."/>
            <person name="Priest M."/>
            <person name="Roberts A."/>
            <person name="Saif S."/>
            <person name="Shea T."/>
            <person name="Sisk P."/>
            <person name="Sykes S."/>
            <person name="Wortman J."/>
            <person name="Nusbaum C."/>
            <person name="Birren B."/>
        </authorList>
    </citation>
    <scope>NUCLEOTIDE SEQUENCE [LARGE SCALE GENOMIC DNA]</scope>
    <source>
        <strain evidence="2 3">NIPH 1859</strain>
    </source>
</reference>
<dbReference type="NCBIfam" id="NF041109">
    <property type="entry name" value="VF_TspB_C_term"/>
    <property type="match status" value="1"/>
</dbReference>
<name>N9QW08_9GAMM</name>
<accession>N9QW08</accession>
<comment type="caution">
    <text evidence="2">The sequence shown here is derived from an EMBL/GenBank/DDBJ whole genome shotgun (WGS) entry which is preliminary data.</text>
</comment>
<keyword evidence="3" id="KW-1185">Reference proteome</keyword>
<dbReference type="HOGENOM" id="CLU_646604_0_0_6"/>
<dbReference type="EMBL" id="APRZ01000017">
    <property type="protein sequence ID" value="ENX34256.1"/>
    <property type="molecule type" value="Genomic_DNA"/>
</dbReference>
<keyword evidence="1" id="KW-0472">Membrane</keyword>
<sequence length="424" mass="48707">MMRVARKKRLPRPPRRYAQQVFSNDSTLSYSWISRLFNNYCSLVFFLFATFFSTHSLAAGCFDTRPASAFKNGDYMIYFCNPGWQHKLPENECRYPVACPDLPPDETPNCMAGYEPVLHESFGGGFACFRPCPSGETRVFYDDVPQNSCEPPPCEVWQERSENGNCVPLECHDIDKELVIHSSYPYRSCAYKCPLGKERNFNKYGDYNCHKIPVVCNADEIEVDGVCQKINKPEPVCDPKSKWYFLCQWHQEFKEFVSAFTDYFVQLLDMKEQQHAENQEFQKKVLERLAASSPVGETGGDTNSNTKMLMEKQIAQDKQFYDDSRDFYSWAKEQKEEEQNPDPDKNKPIVEDKDYQVDQQERVNWSATCPISSSQANISLMGETATTLGFDYSELCLMAQKMRPLILLAGAFISMLIIAGGLRK</sequence>
<evidence type="ECO:0000313" key="3">
    <source>
        <dbReference type="Proteomes" id="UP000013009"/>
    </source>
</evidence>
<keyword evidence="1" id="KW-0812">Transmembrane</keyword>